<feature type="region of interest" description="Disordered" evidence="26">
    <location>
        <begin position="218"/>
        <end position="242"/>
    </location>
</feature>
<dbReference type="GO" id="GO:0005694">
    <property type="term" value="C:chromosome"/>
    <property type="evidence" value="ECO:0007669"/>
    <property type="project" value="UniProtKB-SubCell"/>
</dbReference>
<dbReference type="GO" id="GO:0046872">
    <property type="term" value="F:metal ion binding"/>
    <property type="evidence" value="ECO:0007669"/>
    <property type="project" value="UniProtKB-KW"/>
</dbReference>
<evidence type="ECO:0000256" key="8">
    <source>
        <dbReference type="ARBA" id="ARBA00022454"/>
    </source>
</evidence>
<evidence type="ECO:0000256" key="15">
    <source>
        <dbReference type="ARBA" id="ARBA00023204"/>
    </source>
</evidence>
<keyword evidence="28" id="KW-1185">Reference proteome</keyword>
<dbReference type="AlphaFoldDB" id="A0AAV4BL07"/>
<feature type="binding site" evidence="25">
    <location>
        <position position="319"/>
    </location>
    <ligand>
        <name>Mg(2+)</name>
        <dbReference type="ChEBI" id="CHEBI:18420"/>
        <label>1</label>
    </ligand>
</feature>
<evidence type="ECO:0000256" key="5">
    <source>
        <dbReference type="ARBA" id="ARBA00010702"/>
    </source>
</evidence>
<accession>A0AAV4BL07</accession>
<evidence type="ECO:0000256" key="7">
    <source>
        <dbReference type="ARBA" id="ARBA00012255"/>
    </source>
</evidence>
<feature type="binding site" evidence="25">
    <location>
        <position position="64"/>
    </location>
    <ligand>
        <name>Mg(2+)</name>
        <dbReference type="ChEBI" id="CHEBI:18420"/>
        <label>1</label>
    </ligand>
</feature>
<dbReference type="GO" id="GO:0005759">
    <property type="term" value="C:mitochondrial matrix"/>
    <property type="evidence" value="ECO:0007669"/>
    <property type="project" value="UniProtKB-SubCell"/>
</dbReference>
<evidence type="ECO:0000256" key="26">
    <source>
        <dbReference type="SAM" id="MobiDB-lite"/>
    </source>
</evidence>
<comment type="subunit">
    <text evidence="6">Monomer.</text>
</comment>
<dbReference type="GO" id="GO:0006281">
    <property type="term" value="P:DNA repair"/>
    <property type="evidence" value="ECO:0007669"/>
    <property type="project" value="UniProtKB-KW"/>
</dbReference>
<feature type="binding site" evidence="25">
    <location>
        <position position="65"/>
    </location>
    <ligand>
        <name>Mg(2+)</name>
        <dbReference type="ChEBI" id="CHEBI:18420"/>
        <label>1</label>
    </ligand>
</feature>
<proteinExistence type="inferred from homology"/>
<feature type="binding site" evidence="25">
    <location>
        <position position="66"/>
    </location>
    <ligand>
        <name>Mg(2+)</name>
        <dbReference type="ChEBI" id="CHEBI:18420"/>
        <label>1</label>
    </ligand>
</feature>
<evidence type="ECO:0000256" key="19">
    <source>
        <dbReference type="ARBA" id="ARBA00042471"/>
    </source>
</evidence>
<keyword evidence="8" id="KW-0158">Chromosome</keyword>
<evidence type="ECO:0000313" key="27">
    <source>
        <dbReference type="EMBL" id="GFO20150.1"/>
    </source>
</evidence>
<evidence type="ECO:0000256" key="3">
    <source>
        <dbReference type="ARBA" id="ARBA00004305"/>
    </source>
</evidence>
<evidence type="ECO:0000256" key="21">
    <source>
        <dbReference type="ARBA" id="ARBA00042850"/>
    </source>
</evidence>
<keyword evidence="9" id="KW-0963">Cytoplasm</keyword>
<evidence type="ECO:0000256" key="25">
    <source>
        <dbReference type="PIRSR" id="PIRSR605502-1"/>
    </source>
</evidence>
<feature type="binding site" evidence="25">
    <location>
        <position position="317"/>
    </location>
    <ligand>
        <name>Mg(2+)</name>
        <dbReference type="ChEBI" id="CHEBI:18420"/>
        <label>1</label>
    </ligand>
</feature>
<keyword evidence="15" id="KW-0234">DNA repair</keyword>
<evidence type="ECO:0000256" key="13">
    <source>
        <dbReference type="ARBA" id="ARBA00022842"/>
    </source>
</evidence>
<dbReference type="InterPro" id="IPR036705">
    <property type="entry name" value="Ribosyl_crysJ1_sf"/>
</dbReference>
<evidence type="ECO:0000256" key="11">
    <source>
        <dbReference type="ARBA" id="ARBA00022763"/>
    </source>
</evidence>
<keyword evidence="11" id="KW-0227">DNA damage</keyword>
<evidence type="ECO:0000313" key="28">
    <source>
        <dbReference type="Proteomes" id="UP000735302"/>
    </source>
</evidence>
<keyword evidence="16" id="KW-0539">Nucleus</keyword>
<evidence type="ECO:0000256" key="14">
    <source>
        <dbReference type="ARBA" id="ARBA00023128"/>
    </source>
</evidence>
<comment type="catalytic activity">
    <reaction evidence="24">
        <text>alpha-NAD(+) + H2O = ADP-D-ribose + nicotinamide + H(+)</text>
        <dbReference type="Rhea" id="RHEA:68792"/>
        <dbReference type="ChEBI" id="CHEBI:15377"/>
        <dbReference type="ChEBI" id="CHEBI:15378"/>
        <dbReference type="ChEBI" id="CHEBI:17154"/>
        <dbReference type="ChEBI" id="CHEBI:57967"/>
        <dbReference type="ChEBI" id="CHEBI:77017"/>
    </reaction>
</comment>
<name>A0AAV4BL07_9GAST</name>
<evidence type="ECO:0000256" key="23">
    <source>
        <dbReference type="ARBA" id="ARBA00043193"/>
    </source>
</evidence>
<evidence type="ECO:0000256" key="16">
    <source>
        <dbReference type="ARBA" id="ARBA00023242"/>
    </source>
</evidence>
<gene>
    <name evidence="27" type="ORF">PoB_004665500</name>
</gene>
<keyword evidence="13 25" id="KW-0460">Magnesium</keyword>
<evidence type="ECO:0000256" key="17">
    <source>
        <dbReference type="ARBA" id="ARBA00041057"/>
    </source>
</evidence>
<dbReference type="GO" id="GO:0140290">
    <property type="term" value="P:peptidyl-serine ADP-deribosylation"/>
    <property type="evidence" value="ECO:0007669"/>
    <property type="project" value="UniProtKB-ARBA"/>
</dbReference>
<dbReference type="GO" id="GO:0004649">
    <property type="term" value="F:poly(ADP-ribose) glycohydrolase activity"/>
    <property type="evidence" value="ECO:0007669"/>
    <property type="project" value="UniProtKB-EC"/>
</dbReference>
<comment type="similarity">
    <text evidence="5">Belongs to the ADP-ribosylglycohydrolase family.</text>
</comment>
<keyword evidence="14" id="KW-0496">Mitochondrion</keyword>
<dbReference type="EMBL" id="BLXT01005153">
    <property type="protein sequence ID" value="GFO20150.1"/>
    <property type="molecule type" value="Genomic_DNA"/>
</dbReference>
<evidence type="ECO:0000256" key="4">
    <source>
        <dbReference type="ARBA" id="ARBA00004496"/>
    </source>
</evidence>
<evidence type="ECO:0000256" key="22">
    <source>
        <dbReference type="ARBA" id="ARBA00043187"/>
    </source>
</evidence>
<dbReference type="PANTHER" id="PTHR16222:SF24">
    <property type="entry name" value="ADP-RIBOSYLHYDROLASE ARH3"/>
    <property type="match status" value="1"/>
</dbReference>
<dbReference type="Pfam" id="PF03747">
    <property type="entry name" value="ADP_ribosyl_GH"/>
    <property type="match status" value="1"/>
</dbReference>
<evidence type="ECO:0000256" key="18">
    <source>
        <dbReference type="ARBA" id="ARBA00042398"/>
    </source>
</evidence>
<comment type="cofactor">
    <cofactor evidence="25">
        <name>Mg(2+)</name>
        <dbReference type="ChEBI" id="CHEBI:18420"/>
    </cofactor>
    <text evidence="25">Binds 2 magnesium ions per subunit.</text>
</comment>
<feature type="binding site" evidence="25">
    <location>
        <position position="320"/>
    </location>
    <ligand>
        <name>Mg(2+)</name>
        <dbReference type="ChEBI" id="CHEBI:18420"/>
        <label>1</label>
    </ligand>
</feature>
<evidence type="ECO:0000256" key="2">
    <source>
        <dbReference type="ARBA" id="ARBA00004286"/>
    </source>
</evidence>
<comment type="subcellular location">
    <subcellularLocation>
        <location evidence="2">Chromosome</location>
    </subcellularLocation>
    <subcellularLocation>
        <location evidence="4">Cytoplasm</location>
    </subcellularLocation>
    <subcellularLocation>
        <location evidence="3">Mitochondrion matrix</location>
    </subcellularLocation>
    <subcellularLocation>
        <location evidence="1">Nucleus</location>
    </subcellularLocation>
</comment>
<evidence type="ECO:0000256" key="12">
    <source>
        <dbReference type="ARBA" id="ARBA00022801"/>
    </source>
</evidence>
<evidence type="ECO:0000256" key="24">
    <source>
        <dbReference type="ARBA" id="ARBA00049015"/>
    </source>
</evidence>
<sequence length="364" mass="39972">MSLTRFEACLVGAVLGDCIGALYEGMSVVPLSTVLEYTSTLETNRKIQREHGTRPADFYGLRFTDDTAMTRSVAASLLEKKTFDAQDMARRFSQEYFEEPNRGYGGSVITVFESLKNPDLKDVYEPARTQFEGSGSYGNGGAMRIAPAPLFTFAKHKTEDLQDLVSSVTRLTHTNILGVHGAILQALAIDQSLRLSSASDLDVHAFIDSLVEKMRLIETRDKDTSPKPSPAKNPKRKLDAHPTPYTAKLEKMKEFFQKDSFETSEIVKEIGHDISALGSVPTAILAFLRAGTKIIPGLEDRNKFEQTVLYAISLGGDTDTIATMAAAIAGALYGMDLIPEPWQYYCEGVAEAETMAEGLFKLEA</sequence>
<protein>
    <recommendedName>
        <fullName evidence="17">ADP-ribosylhydrolase ARH3</fullName>
        <ecNumber evidence="7">3.2.1.143</ecNumber>
    </recommendedName>
    <alternativeName>
        <fullName evidence="18">ADP-ribose glycohydrolase ARH3</fullName>
    </alternativeName>
    <alternativeName>
        <fullName evidence="19">ADP-ribosylhydrolase 3</fullName>
    </alternativeName>
    <alternativeName>
        <fullName evidence="22">O-acetyl-ADP-ribose deacetylase ARH3</fullName>
    </alternativeName>
    <alternativeName>
        <fullName evidence="23">Poly(ADP-ribose) glycohydrolase ARH3</fullName>
    </alternativeName>
    <alternativeName>
        <fullName evidence="21">[Protein ADP-ribosylarginine] hydrolase-like protein 2</fullName>
    </alternativeName>
    <alternativeName>
        <fullName evidence="20">[Protein ADP-ribosylserine] hydrolase</fullName>
    </alternativeName>
</protein>
<keyword evidence="12" id="KW-0378">Hydrolase</keyword>
<dbReference type="Gene3D" id="1.10.4080.10">
    <property type="entry name" value="ADP-ribosylation/Crystallin J1"/>
    <property type="match status" value="1"/>
</dbReference>
<dbReference type="PANTHER" id="PTHR16222">
    <property type="entry name" value="ADP-RIBOSYLGLYCOHYDROLASE"/>
    <property type="match status" value="1"/>
</dbReference>
<dbReference type="SUPFAM" id="SSF101478">
    <property type="entry name" value="ADP-ribosylglycohydrolase"/>
    <property type="match status" value="1"/>
</dbReference>
<dbReference type="GO" id="GO:0005634">
    <property type="term" value="C:nucleus"/>
    <property type="evidence" value="ECO:0007669"/>
    <property type="project" value="UniProtKB-SubCell"/>
</dbReference>
<evidence type="ECO:0000256" key="20">
    <source>
        <dbReference type="ARBA" id="ARBA00042722"/>
    </source>
</evidence>
<evidence type="ECO:0000256" key="9">
    <source>
        <dbReference type="ARBA" id="ARBA00022490"/>
    </source>
</evidence>
<dbReference type="InterPro" id="IPR005502">
    <property type="entry name" value="Ribosyl_crysJ1"/>
</dbReference>
<dbReference type="FunFam" id="1.10.4080.10:FF:000001">
    <property type="entry name" value="ADP-ribose glycohydrolase ARH3"/>
    <property type="match status" value="1"/>
</dbReference>
<organism evidence="27 28">
    <name type="scientific">Plakobranchus ocellatus</name>
    <dbReference type="NCBI Taxonomy" id="259542"/>
    <lineage>
        <taxon>Eukaryota</taxon>
        <taxon>Metazoa</taxon>
        <taxon>Spiralia</taxon>
        <taxon>Lophotrochozoa</taxon>
        <taxon>Mollusca</taxon>
        <taxon>Gastropoda</taxon>
        <taxon>Heterobranchia</taxon>
        <taxon>Euthyneura</taxon>
        <taxon>Panpulmonata</taxon>
        <taxon>Sacoglossa</taxon>
        <taxon>Placobranchoidea</taxon>
        <taxon>Plakobranchidae</taxon>
        <taxon>Plakobranchus</taxon>
    </lineage>
</organism>
<dbReference type="EC" id="3.2.1.143" evidence="7"/>
<evidence type="ECO:0000256" key="6">
    <source>
        <dbReference type="ARBA" id="ARBA00011245"/>
    </source>
</evidence>
<evidence type="ECO:0000256" key="1">
    <source>
        <dbReference type="ARBA" id="ARBA00004123"/>
    </source>
</evidence>
<dbReference type="Proteomes" id="UP000735302">
    <property type="component" value="Unassembled WGS sequence"/>
</dbReference>
<dbReference type="InterPro" id="IPR050792">
    <property type="entry name" value="ADP-ribosylglycohydrolase"/>
</dbReference>
<comment type="caution">
    <text evidence="27">The sequence shown here is derived from an EMBL/GenBank/DDBJ whole genome shotgun (WGS) entry which is preliminary data.</text>
</comment>
<keyword evidence="10 25" id="KW-0479">Metal-binding</keyword>
<evidence type="ECO:0000256" key="10">
    <source>
        <dbReference type="ARBA" id="ARBA00022723"/>
    </source>
</evidence>
<reference evidence="27 28" key="1">
    <citation type="journal article" date="2021" name="Elife">
        <title>Chloroplast acquisition without the gene transfer in kleptoplastic sea slugs, Plakobranchus ocellatus.</title>
        <authorList>
            <person name="Maeda T."/>
            <person name="Takahashi S."/>
            <person name="Yoshida T."/>
            <person name="Shimamura S."/>
            <person name="Takaki Y."/>
            <person name="Nagai Y."/>
            <person name="Toyoda A."/>
            <person name="Suzuki Y."/>
            <person name="Arimoto A."/>
            <person name="Ishii H."/>
            <person name="Satoh N."/>
            <person name="Nishiyama T."/>
            <person name="Hasebe M."/>
            <person name="Maruyama T."/>
            <person name="Minagawa J."/>
            <person name="Obokata J."/>
            <person name="Shigenobu S."/>
        </authorList>
    </citation>
    <scope>NUCLEOTIDE SEQUENCE [LARGE SCALE GENOMIC DNA]</scope>
</reference>